<protein>
    <submittedName>
        <fullName evidence="2">Uncharacterized protein</fullName>
    </submittedName>
</protein>
<dbReference type="EMBL" id="JAEKMH010000001">
    <property type="protein sequence ID" value="MBJ3783818.1"/>
    <property type="molecule type" value="Genomic_DNA"/>
</dbReference>
<dbReference type="AlphaFoldDB" id="A0A934IN97"/>
<keyword evidence="3" id="KW-1185">Reference proteome</keyword>
<dbReference type="Proteomes" id="UP000602124">
    <property type="component" value="Unassembled WGS sequence"/>
</dbReference>
<feature type="transmembrane region" description="Helical" evidence="1">
    <location>
        <begin position="14"/>
        <end position="31"/>
    </location>
</feature>
<comment type="caution">
    <text evidence="2">The sequence shown here is derived from an EMBL/GenBank/DDBJ whole genome shotgun (WGS) entry which is preliminary data.</text>
</comment>
<evidence type="ECO:0000313" key="2">
    <source>
        <dbReference type="EMBL" id="MBJ3783818.1"/>
    </source>
</evidence>
<organism evidence="2 3">
    <name type="scientific">Devosia sediminis</name>
    <dbReference type="NCBI Taxonomy" id="2798801"/>
    <lineage>
        <taxon>Bacteria</taxon>
        <taxon>Pseudomonadati</taxon>
        <taxon>Pseudomonadota</taxon>
        <taxon>Alphaproteobacteria</taxon>
        <taxon>Hyphomicrobiales</taxon>
        <taxon>Devosiaceae</taxon>
        <taxon>Devosia</taxon>
    </lineage>
</organism>
<sequence>MTDSTSETPMPPETSTLLALGVGAVIVLWLVFSVLKKLFGLALIAGIVGLLAFLWFNPELAADLWSQAQAMLNLQ</sequence>
<keyword evidence="1" id="KW-0472">Membrane</keyword>
<evidence type="ECO:0000256" key="1">
    <source>
        <dbReference type="SAM" id="Phobius"/>
    </source>
</evidence>
<keyword evidence="1" id="KW-0812">Transmembrane</keyword>
<keyword evidence="1" id="KW-1133">Transmembrane helix</keyword>
<evidence type="ECO:0000313" key="3">
    <source>
        <dbReference type="Proteomes" id="UP000602124"/>
    </source>
</evidence>
<reference evidence="2" key="1">
    <citation type="submission" date="2020-12" db="EMBL/GenBank/DDBJ databases">
        <title>Devosia sp. MSA67 isolated from Mo River.</title>
        <authorList>
            <person name="Ma F."/>
            <person name="Zi Z."/>
        </authorList>
    </citation>
    <scope>NUCLEOTIDE SEQUENCE</scope>
    <source>
        <strain evidence="2">MSA67</strain>
    </source>
</reference>
<gene>
    <name evidence="2" type="ORF">JEQ47_03710</name>
</gene>
<name>A0A934IN97_9HYPH</name>
<accession>A0A934IN97</accession>
<proteinExistence type="predicted"/>
<feature type="transmembrane region" description="Helical" evidence="1">
    <location>
        <begin position="38"/>
        <end position="56"/>
    </location>
</feature>
<dbReference type="RefSeq" id="WP_198875033.1">
    <property type="nucleotide sequence ID" value="NZ_JAEKMH010000001.1"/>
</dbReference>